<dbReference type="KEGG" id="sro:Sros_6390"/>
<evidence type="ECO:0000313" key="1">
    <source>
        <dbReference type="EMBL" id="ACZ89105.1"/>
    </source>
</evidence>
<keyword evidence="2" id="KW-1185">Reference proteome</keyword>
<accession>D2B099</accession>
<protein>
    <submittedName>
        <fullName evidence="1">Uncharacterized protein</fullName>
    </submittedName>
</protein>
<name>D2B099_STRRD</name>
<gene>
    <name evidence="1" type="ordered locus">Sros_6390</name>
</gene>
<sequence>MSPDNRLTSPISPFRLTWSAPHEGRAWIALGYASWGQYAAAEFGIGRAHAYRRIDIATTADRLLSIAATATGLSPTGDSIALSGRALLDVQDQVEQVAAVLAHLAAQAQRDGRELAEADVAELLRRAISHVRTPPRPRAGDPRVRQGRAMVEELYAVAAEVGRMCLEIAPAYLPEADASDVLALFADEICTDLATVLAYRRYAITSDRRCLAGTL</sequence>
<dbReference type="RefSeq" id="WP_012892840.1">
    <property type="nucleotide sequence ID" value="NC_013595.1"/>
</dbReference>
<dbReference type="eggNOG" id="ENOG502ZU44">
    <property type="taxonomic scope" value="Bacteria"/>
</dbReference>
<dbReference type="AlphaFoldDB" id="D2B099"/>
<proteinExistence type="predicted"/>
<evidence type="ECO:0000313" key="2">
    <source>
        <dbReference type="Proteomes" id="UP000002029"/>
    </source>
</evidence>
<organism evidence="1 2">
    <name type="scientific">Streptosporangium roseum (strain ATCC 12428 / DSM 43021 / JCM 3005 / KCTC 9067 / NCIMB 10171 / NRRL 2505 / NI 9100)</name>
    <dbReference type="NCBI Taxonomy" id="479432"/>
    <lineage>
        <taxon>Bacteria</taxon>
        <taxon>Bacillati</taxon>
        <taxon>Actinomycetota</taxon>
        <taxon>Actinomycetes</taxon>
        <taxon>Streptosporangiales</taxon>
        <taxon>Streptosporangiaceae</taxon>
        <taxon>Streptosporangium</taxon>
    </lineage>
</organism>
<dbReference type="EMBL" id="CP001814">
    <property type="protein sequence ID" value="ACZ89105.1"/>
    <property type="molecule type" value="Genomic_DNA"/>
</dbReference>
<reference evidence="1 2" key="1">
    <citation type="journal article" date="2010" name="Stand. Genomic Sci.">
        <title>Complete genome sequence of Streptosporangium roseum type strain (NI 9100).</title>
        <authorList>
            <person name="Nolan M."/>
            <person name="Sikorski J."/>
            <person name="Jando M."/>
            <person name="Lucas S."/>
            <person name="Lapidus A."/>
            <person name="Glavina Del Rio T."/>
            <person name="Chen F."/>
            <person name="Tice H."/>
            <person name="Pitluck S."/>
            <person name="Cheng J.F."/>
            <person name="Chertkov O."/>
            <person name="Sims D."/>
            <person name="Meincke L."/>
            <person name="Brettin T."/>
            <person name="Han C."/>
            <person name="Detter J.C."/>
            <person name="Bruce D."/>
            <person name="Goodwin L."/>
            <person name="Land M."/>
            <person name="Hauser L."/>
            <person name="Chang Y.J."/>
            <person name="Jeffries C.D."/>
            <person name="Ivanova N."/>
            <person name="Mavromatis K."/>
            <person name="Mikhailova N."/>
            <person name="Chen A."/>
            <person name="Palaniappan K."/>
            <person name="Chain P."/>
            <person name="Rohde M."/>
            <person name="Goker M."/>
            <person name="Bristow J."/>
            <person name="Eisen J.A."/>
            <person name="Markowitz V."/>
            <person name="Hugenholtz P."/>
            <person name="Kyrpides N.C."/>
            <person name="Klenk H.P."/>
        </authorList>
    </citation>
    <scope>NUCLEOTIDE SEQUENCE [LARGE SCALE GENOMIC DNA]</scope>
    <source>
        <strain evidence="2">ATCC 12428 / DSM 43021 / JCM 3005 / NI 9100</strain>
    </source>
</reference>
<dbReference type="HOGENOM" id="CLU_1073332_0_0_11"/>
<dbReference type="Proteomes" id="UP000002029">
    <property type="component" value="Chromosome"/>
</dbReference>
<dbReference type="OrthoDB" id="4328207at2"/>